<dbReference type="EC" id="3.1.26.11" evidence="4"/>
<keyword evidence="5" id="KW-0819">tRNA processing</keyword>
<comment type="catalytic activity">
    <reaction evidence="1">
        <text>Endonucleolytic cleavage of RNA, removing extra 3' nucleotides from tRNA precursor, generating 3' termini of tRNAs. A 3'-hydroxy group is left at the tRNA terminus and a 5'-phosphoryl group is left at the trailer molecule.</text>
        <dbReference type="EC" id="3.1.26.11"/>
    </reaction>
</comment>
<evidence type="ECO:0000259" key="13">
    <source>
        <dbReference type="Pfam" id="PF13691"/>
    </source>
</evidence>
<feature type="compositionally biased region" description="Low complexity" evidence="11">
    <location>
        <begin position="687"/>
        <end position="702"/>
    </location>
</feature>
<feature type="compositionally biased region" description="Polar residues" evidence="11">
    <location>
        <begin position="766"/>
        <end position="776"/>
    </location>
</feature>
<dbReference type="AlphaFoldDB" id="A0A507CVI3"/>
<reference evidence="16 17" key="1">
    <citation type="journal article" date="2019" name="Sci. Rep.">
        <title>Comparative genomics of chytrid fungi reveal insights into the obligate biotrophic and pathogenic lifestyle of Synchytrium endobioticum.</title>
        <authorList>
            <person name="van de Vossenberg B.T.L.H."/>
            <person name="Warris S."/>
            <person name="Nguyen H.D.T."/>
            <person name="van Gent-Pelzer M.P.E."/>
            <person name="Joly D.L."/>
            <person name="van de Geest H.C."/>
            <person name="Bonants P.J.M."/>
            <person name="Smith D.S."/>
            <person name="Levesque C.A."/>
            <person name="van der Lee T.A.J."/>
        </authorList>
    </citation>
    <scope>NUCLEOTIDE SEQUENCE [LARGE SCALE GENOMIC DNA]</scope>
    <source>
        <strain evidence="14 17">LEV6574</strain>
        <strain evidence="15 16">MB42</strain>
    </source>
</reference>
<feature type="region of interest" description="Disordered" evidence="11">
    <location>
        <begin position="756"/>
        <end position="776"/>
    </location>
</feature>
<keyword evidence="16" id="KW-1185">Reference proteome</keyword>
<comment type="similarity">
    <text evidence="3">Belongs to the RNase Z family.</text>
</comment>
<dbReference type="STRING" id="286115.A0A507CVI3"/>
<dbReference type="Pfam" id="PF13691">
    <property type="entry name" value="Lactamase_B_4"/>
    <property type="match status" value="1"/>
</dbReference>
<evidence type="ECO:0000313" key="17">
    <source>
        <dbReference type="Proteomes" id="UP000320475"/>
    </source>
</evidence>
<dbReference type="GO" id="GO:1990180">
    <property type="term" value="P:mitochondrial tRNA 3'-end processing"/>
    <property type="evidence" value="ECO:0007669"/>
    <property type="project" value="TreeGrafter"/>
</dbReference>
<evidence type="ECO:0000313" key="14">
    <source>
        <dbReference type="EMBL" id="TPX43189.1"/>
    </source>
</evidence>
<dbReference type="PANTHER" id="PTHR12553">
    <property type="entry name" value="ZINC PHOSPHODIESTERASE ELAC PROTEIN 2"/>
    <property type="match status" value="1"/>
</dbReference>
<dbReference type="GO" id="GO:0042781">
    <property type="term" value="F:3'-tRNA processing endoribonuclease activity"/>
    <property type="evidence" value="ECO:0007669"/>
    <property type="project" value="UniProtKB-EC"/>
</dbReference>
<comment type="cofactor">
    <cofactor evidence="2">
        <name>Zn(2+)</name>
        <dbReference type="ChEBI" id="CHEBI:29105"/>
    </cofactor>
</comment>
<keyword evidence="7" id="KW-0479">Metal-binding</keyword>
<evidence type="ECO:0000256" key="2">
    <source>
        <dbReference type="ARBA" id="ARBA00001947"/>
    </source>
</evidence>
<feature type="domain" description="tRNase Z endonuclease" evidence="13">
    <location>
        <begin position="16"/>
        <end position="74"/>
    </location>
</feature>
<evidence type="ECO:0000256" key="3">
    <source>
        <dbReference type="ARBA" id="ARBA00007823"/>
    </source>
</evidence>
<dbReference type="Gene3D" id="3.60.15.10">
    <property type="entry name" value="Ribonuclease Z/Hydroxyacylglutathione hydrolase-like"/>
    <property type="match status" value="2"/>
</dbReference>
<name>A0A507CVI3_9FUNG</name>
<keyword evidence="9" id="KW-0378">Hydrolase</keyword>
<dbReference type="EMBL" id="QEAN01000004">
    <property type="protein sequence ID" value="TPX54532.1"/>
    <property type="molecule type" value="Genomic_DNA"/>
</dbReference>
<protein>
    <recommendedName>
        <fullName evidence="4">ribonuclease Z</fullName>
        <ecNumber evidence="4">3.1.26.11</ecNumber>
    </recommendedName>
</protein>
<evidence type="ECO:0000256" key="7">
    <source>
        <dbReference type="ARBA" id="ARBA00022723"/>
    </source>
</evidence>
<dbReference type="GO" id="GO:0005739">
    <property type="term" value="C:mitochondrion"/>
    <property type="evidence" value="ECO:0007669"/>
    <property type="project" value="TreeGrafter"/>
</dbReference>
<evidence type="ECO:0000256" key="1">
    <source>
        <dbReference type="ARBA" id="ARBA00000402"/>
    </source>
</evidence>
<evidence type="ECO:0000313" key="16">
    <source>
        <dbReference type="Proteomes" id="UP000317494"/>
    </source>
</evidence>
<dbReference type="InterPro" id="IPR027794">
    <property type="entry name" value="tRNase_Z_dom"/>
</dbReference>
<dbReference type="InterPro" id="IPR047151">
    <property type="entry name" value="RNZ2-like"/>
</dbReference>
<dbReference type="VEuPathDB" id="FungiDB:SeMB42_g00246"/>
<keyword evidence="8" id="KW-0255">Endonuclease</keyword>
<evidence type="ECO:0000256" key="11">
    <source>
        <dbReference type="SAM" id="MobiDB-lite"/>
    </source>
</evidence>
<evidence type="ECO:0000256" key="4">
    <source>
        <dbReference type="ARBA" id="ARBA00012477"/>
    </source>
</evidence>
<dbReference type="OrthoDB" id="527344at2759"/>
<proteinExistence type="inferred from homology"/>
<dbReference type="InterPro" id="IPR036866">
    <property type="entry name" value="RibonucZ/Hydroxyglut_hydro"/>
</dbReference>
<gene>
    <name evidence="14" type="ORF">SeLEV6574_g05198</name>
    <name evidence="15" type="ORF">SeMB42_g00246</name>
</gene>
<evidence type="ECO:0000256" key="10">
    <source>
        <dbReference type="ARBA" id="ARBA00022833"/>
    </source>
</evidence>
<dbReference type="InterPro" id="IPR001279">
    <property type="entry name" value="Metallo-B-lactamas"/>
</dbReference>
<dbReference type="CDD" id="cd07718">
    <property type="entry name" value="RNaseZ_ELAC1_ELAC2-C-term-like_MBL-fold"/>
    <property type="match status" value="1"/>
</dbReference>
<evidence type="ECO:0000313" key="15">
    <source>
        <dbReference type="EMBL" id="TPX54532.1"/>
    </source>
</evidence>
<dbReference type="EMBL" id="QEAM01000234">
    <property type="protein sequence ID" value="TPX43189.1"/>
    <property type="molecule type" value="Genomic_DNA"/>
</dbReference>
<evidence type="ECO:0000256" key="9">
    <source>
        <dbReference type="ARBA" id="ARBA00022801"/>
    </source>
</evidence>
<evidence type="ECO:0000256" key="6">
    <source>
        <dbReference type="ARBA" id="ARBA00022722"/>
    </source>
</evidence>
<comment type="caution">
    <text evidence="14">The sequence shown here is derived from an EMBL/GenBank/DDBJ whole genome shotgun (WGS) entry which is preliminary data.</text>
</comment>
<keyword evidence="10" id="KW-0862">Zinc</keyword>
<dbReference type="Pfam" id="PF12706">
    <property type="entry name" value="Lactamase_B_2"/>
    <property type="match status" value="1"/>
</dbReference>
<accession>A0A507CVI3</accession>
<dbReference type="SUPFAM" id="SSF56281">
    <property type="entry name" value="Metallo-hydrolase/oxidoreductase"/>
    <property type="match status" value="2"/>
</dbReference>
<organism evidence="14 17">
    <name type="scientific">Synchytrium endobioticum</name>
    <dbReference type="NCBI Taxonomy" id="286115"/>
    <lineage>
        <taxon>Eukaryota</taxon>
        <taxon>Fungi</taxon>
        <taxon>Fungi incertae sedis</taxon>
        <taxon>Chytridiomycota</taxon>
        <taxon>Chytridiomycota incertae sedis</taxon>
        <taxon>Chytridiomycetes</taxon>
        <taxon>Synchytriales</taxon>
        <taxon>Synchytriaceae</taxon>
        <taxon>Synchytrium</taxon>
    </lineage>
</organism>
<sequence length="776" mass="86490">MNTASAASRMKYWASILGTHSHDAHPAIILHFDSKRYMFNCGEGTQRICVETGTRLLRLKNIFLTRTSWDCVGGLPGLLLTLGDLNQDAVSLHGPPKLKHFIKAIHPFANRPEMQIHVHQQTGSETPYMDENLTIIPICLRASNAQQGVSEDEADKDDAQEVDDPKWQESHASVPSTCYVCTGPVKPGRFDPVAAKKLGVKPGPDFGRLTKGDSVEAQDGTLVHPNQCIGPATPGAVFFIVDCPHESYIQSLTMAPHLQQFKNTKENPVTCIFHILGRGVLQNTDYVEWIRSFGSTTYHIIMSEAHSPQTLTLRSAGLIQQQLNYIDAEIFPLPFTKQPDEQVDLQKDLQLSKNAVYARPLLNFQFTPTVKLDESACYGKLPVEPPKKELVPYLGQVHRERKQLMSAARAKRMDCDDDVRIIPLGTGSALPSKYRNVSSTLITLPTGSVFLDAGEGTYGQLFRSCGLQTSEILKNLKLIFVSHMHADHHLGVFMLISRWNEAVGNDKSKVLYIVAPTQFSRWMNAYSKCEDVGWDMIRFINNRDFLWNSNTSHQDGPRIQELRESLNLTSFQTIRVDHCSDSFAVVFTYNGRTKIAFSGDCRPSEDLIKVGQGATFLIHEATLENDMRQDAIDKKHCTTGEALDVARRMMAERVLLTHFSQRYPKVPVMNPMRPSYSHPSPPPSASPPKRSSSKSPSRGNSPNRKRQKSNTENDTSSNVVLPIVGIAFDMMQVNRTSFDRLPSFISALHALVAEGEGESVNEEKTSGTSSGNKRTL</sequence>
<evidence type="ECO:0000256" key="8">
    <source>
        <dbReference type="ARBA" id="ARBA00022759"/>
    </source>
</evidence>
<feature type="region of interest" description="Disordered" evidence="11">
    <location>
        <begin position="667"/>
        <end position="716"/>
    </location>
</feature>
<feature type="domain" description="Metallo-beta-lactamase" evidence="12">
    <location>
        <begin position="449"/>
        <end position="659"/>
    </location>
</feature>
<dbReference type="Proteomes" id="UP000320475">
    <property type="component" value="Unassembled WGS sequence"/>
</dbReference>
<keyword evidence="6" id="KW-0540">Nuclease</keyword>
<evidence type="ECO:0000259" key="12">
    <source>
        <dbReference type="Pfam" id="PF12706"/>
    </source>
</evidence>
<evidence type="ECO:0000256" key="5">
    <source>
        <dbReference type="ARBA" id="ARBA00022694"/>
    </source>
</evidence>
<dbReference type="GO" id="GO:0046872">
    <property type="term" value="F:metal ion binding"/>
    <property type="evidence" value="ECO:0007669"/>
    <property type="project" value="UniProtKB-KW"/>
</dbReference>
<dbReference type="Proteomes" id="UP000317494">
    <property type="component" value="Unassembled WGS sequence"/>
</dbReference>
<feature type="compositionally biased region" description="Basic and acidic residues" evidence="11">
    <location>
        <begin position="157"/>
        <end position="168"/>
    </location>
</feature>
<feature type="region of interest" description="Disordered" evidence="11">
    <location>
        <begin position="147"/>
        <end position="168"/>
    </location>
</feature>
<dbReference type="PANTHER" id="PTHR12553:SF49">
    <property type="entry name" value="ZINC PHOSPHODIESTERASE ELAC PROTEIN 2"/>
    <property type="match status" value="1"/>
</dbReference>